<organism evidence="5 6">
    <name type="scientific">Micromonospora craterilacus</name>
    <dbReference type="NCBI Taxonomy" id="1655439"/>
    <lineage>
        <taxon>Bacteria</taxon>
        <taxon>Bacillati</taxon>
        <taxon>Actinomycetota</taxon>
        <taxon>Actinomycetes</taxon>
        <taxon>Micromonosporales</taxon>
        <taxon>Micromonosporaceae</taxon>
        <taxon>Micromonospora</taxon>
    </lineage>
</organism>
<dbReference type="Proteomes" id="UP000248924">
    <property type="component" value="Unassembled WGS sequence"/>
</dbReference>
<evidence type="ECO:0000313" key="6">
    <source>
        <dbReference type="Proteomes" id="UP000248924"/>
    </source>
</evidence>
<evidence type="ECO:0008006" key="7">
    <source>
        <dbReference type="Google" id="ProtNLM"/>
    </source>
</evidence>
<keyword evidence="4" id="KW-0472">Membrane</keyword>
<dbReference type="InterPro" id="IPR041916">
    <property type="entry name" value="Anti_sigma_zinc_sf"/>
</dbReference>
<evidence type="ECO:0000256" key="2">
    <source>
        <dbReference type="ARBA" id="ARBA00023163"/>
    </source>
</evidence>
<keyword evidence="4" id="KW-1133">Transmembrane helix</keyword>
<evidence type="ECO:0000313" key="5">
    <source>
        <dbReference type="EMBL" id="PZG14878.1"/>
    </source>
</evidence>
<accession>A0A2W2ER54</accession>
<keyword evidence="6" id="KW-1185">Reference proteome</keyword>
<evidence type="ECO:0000256" key="4">
    <source>
        <dbReference type="SAM" id="Phobius"/>
    </source>
</evidence>
<feature type="region of interest" description="Disordered" evidence="3">
    <location>
        <begin position="64"/>
        <end position="98"/>
    </location>
</feature>
<reference evidence="5 6" key="1">
    <citation type="submission" date="2018-01" db="EMBL/GenBank/DDBJ databases">
        <title>Draft genome sequence of Jishengella sp. NA12.</title>
        <authorList>
            <person name="Sahin N."/>
            <person name="Ay H."/>
            <person name="Saygin H."/>
        </authorList>
    </citation>
    <scope>NUCLEOTIDE SEQUENCE [LARGE SCALE GENOMIC DNA]</scope>
    <source>
        <strain evidence="5 6">NA12</strain>
    </source>
</reference>
<dbReference type="Gene3D" id="1.10.10.1320">
    <property type="entry name" value="Anti-sigma factor, zinc-finger domain"/>
    <property type="match status" value="1"/>
</dbReference>
<keyword evidence="4" id="KW-0812">Transmembrane</keyword>
<dbReference type="OrthoDB" id="5185837at2"/>
<sequence>MSALRCIAGGDGGRELLALYLLGSLPADKECEAEAHMLRCAACRASVEALSEAAVTLAALTESGSAGLESGGPETDVAVTGTDPRQTPPAGRGLAASAGAGVQAWRRDRLRRALRYTVVLLAGAALGASGIALARGDRPLRRPRTADPPRCPTCASR</sequence>
<dbReference type="AlphaFoldDB" id="A0A2W2ER54"/>
<protein>
    <recommendedName>
        <fullName evidence="7">Zinc-finger domain-containing protein</fullName>
    </recommendedName>
</protein>
<evidence type="ECO:0000256" key="3">
    <source>
        <dbReference type="SAM" id="MobiDB-lite"/>
    </source>
</evidence>
<proteinExistence type="predicted"/>
<gene>
    <name evidence="5" type="ORF">C1I95_20820</name>
</gene>
<evidence type="ECO:0000256" key="1">
    <source>
        <dbReference type="ARBA" id="ARBA00023015"/>
    </source>
</evidence>
<name>A0A2W2ER54_9ACTN</name>
<keyword evidence="2" id="KW-0804">Transcription</keyword>
<dbReference type="RefSeq" id="WP_111215672.1">
    <property type="nucleotide sequence ID" value="NZ_POTY01000138.1"/>
</dbReference>
<feature type="transmembrane region" description="Helical" evidence="4">
    <location>
        <begin position="113"/>
        <end position="134"/>
    </location>
</feature>
<keyword evidence="1" id="KW-0805">Transcription regulation</keyword>
<comment type="caution">
    <text evidence="5">The sequence shown here is derived from an EMBL/GenBank/DDBJ whole genome shotgun (WGS) entry which is preliminary data.</text>
</comment>
<dbReference type="EMBL" id="POTY01000138">
    <property type="protein sequence ID" value="PZG14878.1"/>
    <property type="molecule type" value="Genomic_DNA"/>
</dbReference>